<dbReference type="PANTHER" id="PTHR47524">
    <property type="entry name" value="20S RRNA ACCUMULATION PROTEIN 4"/>
    <property type="match status" value="1"/>
</dbReference>
<dbReference type="Proteomes" id="UP000005222">
    <property type="component" value="Chromosome A"/>
</dbReference>
<feature type="domain" description="Programmed cell death protein 2 C-terminal" evidence="2">
    <location>
        <begin position="301"/>
        <end position="427"/>
    </location>
</feature>
<feature type="compositionally biased region" description="Polar residues" evidence="1">
    <location>
        <begin position="172"/>
        <end position="216"/>
    </location>
</feature>
<dbReference type="InterPro" id="IPR007320">
    <property type="entry name" value="PDCD2_C"/>
</dbReference>
<evidence type="ECO:0000313" key="3">
    <source>
        <dbReference type="EMBL" id="CCE72872.1"/>
    </source>
</evidence>
<gene>
    <name evidence="3" type="primary">Piso0_000474</name>
    <name evidence="3" type="ORF">GNLVRS01_PISO0A10142g</name>
    <name evidence="4" type="ORF">GNLVRS01_PISO0B10209g</name>
</gene>
<reference evidence="3" key="1">
    <citation type="submission" date="2011-10" db="EMBL/GenBank/DDBJ databases">
        <authorList>
            <person name="Genoscope - CEA"/>
        </authorList>
    </citation>
    <scope>NUCLEOTIDE SEQUENCE</scope>
    <source>
        <strain evidence="3">CBS 7064</strain>
    </source>
</reference>
<dbReference type="HOGENOM" id="CLU_031771_0_0_1"/>
<sequence length="431" mass="47581">MSSNDSYYSDEEDLFESYESGALPSAYLGFTDLQMDYNGNESSDELPTIEDTFIGGYPLWFNETSRPKDSMVSCGNCGKKMALLLQAFAPLDGKLYDRVIYIFACKDTRRCSRTKGSVKCIRAICKDPVKMATLKEDVSKGVEKEMEEKLKLEQDKQKQLKIGEDLFKDAGGSSQTNPFGGSNPFDQANPFASTTGPESKTGDSGTPDSTKQQSPVQEPEATDIESSGYIDRSYPCYPGYFVFVEPEKRTKADVDPDLEKYKHLIAQESDNEGSSSADAGLESVANALNPKAAQISRMMDDKCFENFTTALRHNSTQVLRYDLGGKPLLYSSKGPVAKAFSSATADSLVPRPAYNPSSLRRFELQLMPKAILDLSAEDLANADSNAIINGMSWGTIIICTDAEDYIPPEYFDSNHVAYIEDWVGVQWEEAS</sequence>
<proteinExistence type="predicted"/>
<dbReference type="eggNOG" id="KOG2061">
    <property type="taxonomic scope" value="Eukaryota"/>
</dbReference>
<evidence type="ECO:0000259" key="2">
    <source>
        <dbReference type="Pfam" id="PF04194"/>
    </source>
</evidence>
<dbReference type="InParanoid" id="G8YVI9"/>
<dbReference type="PANTHER" id="PTHR47524:SF1">
    <property type="entry name" value="20S RRNA ACCUMULATION PROTEIN 4"/>
    <property type="match status" value="1"/>
</dbReference>
<dbReference type="OMA" id="MPGPWAD"/>
<organism evidence="3 5">
    <name type="scientific">Pichia sorbitophila (strain ATCC MYA-4447 / BCRC 22081 / CBS 7064 / NBRC 10061 / NRRL Y-12695)</name>
    <name type="common">Hybrid yeast</name>
    <dbReference type="NCBI Taxonomy" id="559304"/>
    <lineage>
        <taxon>Eukaryota</taxon>
        <taxon>Fungi</taxon>
        <taxon>Dikarya</taxon>
        <taxon>Ascomycota</taxon>
        <taxon>Saccharomycotina</taxon>
        <taxon>Pichiomycetes</taxon>
        <taxon>Debaryomycetaceae</taxon>
        <taxon>Millerozyma</taxon>
    </lineage>
</organism>
<dbReference type="OrthoDB" id="443682at2759"/>
<evidence type="ECO:0000313" key="4">
    <source>
        <dbReference type="EMBL" id="CCE73433.1"/>
    </source>
</evidence>
<dbReference type="Proteomes" id="UP000005222">
    <property type="component" value="Chromosome B"/>
</dbReference>
<reference evidence="5" key="2">
    <citation type="journal article" date="2012" name="G3 (Bethesda)">
        <title>Pichia sorbitophila, an interspecies yeast hybrid reveals early steps of genome resolution following polyploidization.</title>
        <authorList>
            <person name="Leh Louis V."/>
            <person name="Despons L."/>
            <person name="Friedrich A."/>
            <person name="Martin T."/>
            <person name="Durrens P."/>
            <person name="Casaregola S."/>
            <person name="Neuveglise C."/>
            <person name="Fairhead C."/>
            <person name="Marck C."/>
            <person name="Cruz J.A."/>
            <person name="Straub M.L."/>
            <person name="Kugler V."/>
            <person name="Sacerdot C."/>
            <person name="Uzunov Z."/>
            <person name="Thierry A."/>
            <person name="Weiss S."/>
            <person name="Bleykasten C."/>
            <person name="De Montigny J."/>
            <person name="Jacques N."/>
            <person name="Jung P."/>
            <person name="Lemaire M."/>
            <person name="Mallet S."/>
            <person name="Morel G."/>
            <person name="Richard G.F."/>
            <person name="Sarkar A."/>
            <person name="Savel G."/>
            <person name="Schacherer J."/>
            <person name="Seret M.L."/>
            <person name="Talla E."/>
            <person name="Samson G."/>
            <person name="Jubin C."/>
            <person name="Poulain J."/>
            <person name="Vacherie B."/>
            <person name="Barbe V."/>
            <person name="Pelletier E."/>
            <person name="Sherman D.J."/>
            <person name="Westhof E."/>
            <person name="Weissenbach J."/>
            <person name="Baret P.V."/>
            <person name="Wincker P."/>
            <person name="Gaillardin C."/>
            <person name="Dujon B."/>
            <person name="Souciet J.L."/>
        </authorList>
    </citation>
    <scope>NUCLEOTIDE SEQUENCE [LARGE SCALE GENOMIC DNA]</scope>
    <source>
        <strain evidence="5">ATCC MYA-4447 / BCRC 22081 / CBS 7064 / NBRC 10061 / NRRL Y-12695</strain>
    </source>
</reference>
<dbReference type="GO" id="GO:0005737">
    <property type="term" value="C:cytoplasm"/>
    <property type="evidence" value="ECO:0007669"/>
    <property type="project" value="InterPro"/>
</dbReference>
<evidence type="ECO:0000313" key="5">
    <source>
        <dbReference type="Proteomes" id="UP000005222"/>
    </source>
</evidence>
<dbReference type="STRING" id="559304.G8YVI9"/>
<dbReference type="EMBL" id="FO082059">
    <property type="protein sequence ID" value="CCE72872.1"/>
    <property type="molecule type" value="Genomic_DNA"/>
</dbReference>
<dbReference type="FunCoup" id="G8YVI9">
    <property type="interactions" value="547"/>
</dbReference>
<protein>
    <submittedName>
        <fullName evidence="3">Piso0_000474 protein</fullName>
    </submittedName>
</protein>
<accession>G8YVI9</accession>
<evidence type="ECO:0000256" key="1">
    <source>
        <dbReference type="SAM" id="MobiDB-lite"/>
    </source>
</evidence>
<feature type="region of interest" description="Disordered" evidence="1">
    <location>
        <begin position="171"/>
        <end position="230"/>
    </location>
</feature>
<dbReference type="Pfam" id="PF04194">
    <property type="entry name" value="PDCD2_C"/>
    <property type="match status" value="1"/>
</dbReference>
<dbReference type="AlphaFoldDB" id="G8YVI9"/>
<keyword evidence="5" id="KW-1185">Reference proteome</keyword>
<name>G8YVI9_PICSO</name>
<dbReference type="GO" id="GO:0030490">
    <property type="term" value="P:maturation of SSU-rRNA"/>
    <property type="evidence" value="ECO:0007669"/>
    <property type="project" value="TreeGrafter"/>
</dbReference>
<dbReference type="EMBL" id="FO082058">
    <property type="protein sequence ID" value="CCE73433.1"/>
    <property type="molecule type" value="Genomic_DNA"/>
</dbReference>